<comment type="caution">
    <text evidence="1">The sequence shown here is derived from an EMBL/GenBank/DDBJ whole genome shotgun (WGS) entry which is preliminary data.</text>
</comment>
<name>A0A4C1UC04_EUMVA</name>
<dbReference type="EMBL" id="BGZK01000156">
    <property type="protein sequence ID" value="GBP24013.1"/>
    <property type="molecule type" value="Genomic_DNA"/>
</dbReference>
<reference evidence="1 2" key="1">
    <citation type="journal article" date="2019" name="Commun. Biol.">
        <title>The bagworm genome reveals a unique fibroin gene that provides high tensile strength.</title>
        <authorList>
            <person name="Kono N."/>
            <person name="Nakamura H."/>
            <person name="Ohtoshi R."/>
            <person name="Tomita M."/>
            <person name="Numata K."/>
            <person name="Arakawa K."/>
        </authorList>
    </citation>
    <scope>NUCLEOTIDE SEQUENCE [LARGE SCALE GENOMIC DNA]</scope>
</reference>
<dbReference type="AlphaFoldDB" id="A0A4C1UC04"/>
<dbReference type="OrthoDB" id="6624721at2759"/>
<protein>
    <submittedName>
        <fullName evidence="1">Uncharacterized protein</fullName>
    </submittedName>
</protein>
<proteinExistence type="predicted"/>
<organism evidence="1 2">
    <name type="scientific">Eumeta variegata</name>
    <name type="common">Bagworm moth</name>
    <name type="synonym">Eumeta japonica</name>
    <dbReference type="NCBI Taxonomy" id="151549"/>
    <lineage>
        <taxon>Eukaryota</taxon>
        <taxon>Metazoa</taxon>
        <taxon>Ecdysozoa</taxon>
        <taxon>Arthropoda</taxon>
        <taxon>Hexapoda</taxon>
        <taxon>Insecta</taxon>
        <taxon>Pterygota</taxon>
        <taxon>Neoptera</taxon>
        <taxon>Endopterygota</taxon>
        <taxon>Lepidoptera</taxon>
        <taxon>Glossata</taxon>
        <taxon>Ditrysia</taxon>
        <taxon>Tineoidea</taxon>
        <taxon>Psychidae</taxon>
        <taxon>Oiketicinae</taxon>
        <taxon>Eumeta</taxon>
    </lineage>
</organism>
<gene>
    <name evidence="1" type="ORF">EVAR_10114_1</name>
</gene>
<dbReference type="Proteomes" id="UP000299102">
    <property type="component" value="Unassembled WGS sequence"/>
</dbReference>
<sequence>MESWRKATPVYRVSAIRVASAFCTISEEAVCVITGILPLRVLVKERRTLYQKKRSTTLTPEEFRTEEQRLNQNHEAAEDAKCVFSVCSRFNPQRDELEKILNKRFKRETLVEAMLSSKAAWNTTSMFATEVLTDLRSVERKRAK</sequence>
<keyword evidence="2" id="KW-1185">Reference proteome</keyword>
<accession>A0A4C1UC04</accession>
<evidence type="ECO:0000313" key="1">
    <source>
        <dbReference type="EMBL" id="GBP24013.1"/>
    </source>
</evidence>
<evidence type="ECO:0000313" key="2">
    <source>
        <dbReference type="Proteomes" id="UP000299102"/>
    </source>
</evidence>